<dbReference type="PANTHER" id="PTHR11165">
    <property type="entry name" value="SKP1"/>
    <property type="match status" value="1"/>
</dbReference>
<proteinExistence type="inferred from homology"/>
<gene>
    <name evidence="6" type="ORF">PSON_ATCC_30995.1.T0010138</name>
</gene>
<dbReference type="FunFam" id="3.30.710.10:FF:000026">
    <property type="entry name" value="E3 ubiquitin ligase complex SCF subunit"/>
    <property type="match status" value="1"/>
</dbReference>
<dbReference type="Pfam" id="PF01466">
    <property type="entry name" value="Skp1"/>
    <property type="match status" value="1"/>
</dbReference>
<dbReference type="EMBL" id="CAJJDN010000001">
    <property type="protein sequence ID" value="CAD8045615.1"/>
    <property type="molecule type" value="Genomic_DNA"/>
</dbReference>
<evidence type="ECO:0000256" key="2">
    <source>
        <dbReference type="ARBA" id="ARBA00022786"/>
    </source>
</evidence>
<dbReference type="SMART" id="SM00512">
    <property type="entry name" value="Skp1"/>
    <property type="match status" value="1"/>
</dbReference>
<evidence type="ECO:0000259" key="5">
    <source>
        <dbReference type="Pfam" id="PF03931"/>
    </source>
</evidence>
<dbReference type="PIRSF" id="PIRSF028729">
    <property type="entry name" value="E3_ubiquit_lig_SCF_Skp"/>
    <property type="match status" value="1"/>
</dbReference>
<evidence type="ECO:0000313" key="7">
    <source>
        <dbReference type="Proteomes" id="UP000692954"/>
    </source>
</evidence>
<name>A0A8S1JUC8_9CILI</name>
<feature type="domain" description="SKP1 component dimerisation" evidence="4">
    <location>
        <begin position="111"/>
        <end position="158"/>
    </location>
</feature>
<dbReference type="GO" id="GO:0006511">
    <property type="term" value="P:ubiquitin-dependent protein catabolic process"/>
    <property type="evidence" value="ECO:0007669"/>
    <property type="project" value="InterPro"/>
</dbReference>
<sequence>MENKVKLSTQDGVIIEVDKEVACKSHLINTIIDDTGSEEEIPLPNVKSSILKKVIQYCDLHRNDNPPEIEKPLRSNNLADCVEQKDADFIDIPNLEELFDIILAANYLDIKSLLDLSCAKVATYIKGKTPEEIRKTFNIQNDLTQEEEQQIREENKWAEETS</sequence>
<protein>
    <recommendedName>
        <fullName evidence="8">E3 ubiquitin ligase complex SCF subunit</fullName>
    </recommendedName>
</protein>
<evidence type="ECO:0008006" key="8">
    <source>
        <dbReference type="Google" id="ProtNLM"/>
    </source>
</evidence>
<dbReference type="AlphaFoldDB" id="A0A8S1JUC8"/>
<dbReference type="InterPro" id="IPR016072">
    <property type="entry name" value="Skp1_comp_dimer"/>
</dbReference>
<comment type="similarity">
    <text evidence="1 3">Belongs to the SKP1 family.</text>
</comment>
<dbReference type="InterPro" id="IPR016073">
    <property type="entry name" value="Skp1_comp_POZ"/>
</dbReference>
<evidence type="ECO:0000256" key="1">
    <source>
        <dbReference type="ARBA" id="ARBA00009993"/>
    </source>
</evidence>
<comment type="caution">
    <text evidence="6">The sequence shown here is derived from an EMBL/GenBank/DDBJ whole genome shotgun (WGS) entry which is preliminary data.</text>
</comment>
<dbReference type="Proteomes" id="UP000692954">
    <property type="component" value="Unassembled WGS sequence"/>
</dbReference>
<comment type="pathway">
    <text evidence="3">Protein modification; protein ubiquitination.</text>
</comment>
<dbReference type="Pfam" id="PF03931">
    <property type="entry name" value="Skp1_POZ"/>
    <property type="match status" value="1"/>
</dbReference>
<evidence type="ECO:0000313" key="6">
    <source>
        <dbReference type="EMBL" id="CAD8045615.1"/>
    </source>
</evidence>
<reference evidence="6" key="1">
    <citation type="submission" date="2021-01" db="EMBL/GenBank/DDBJ databases">
        <authorList>
            <consortium name="Genoscope - CEA"/>
            <person name="William W."/>
        </authorList>
    </citation>
    <scope>NUCLEOTIDE SEQUENCE</scope>
</reference>
<evidence type="ECO:0000256" key="3">
    <source>
        <dbReference type="PIRNR" id="PIRNR028729"/>
    </source>
</evidence>
<feature type="domain" description="SKP1 component POZ" evidence="5">
    <location>
        <begin position="3"/>
        <end position="63"/>
    </location>
</feature>
<dbReference type="InterPro" id="IPR001232">
    <property type="entry name" value="SKP1-like"/>
</dbReference>
<organism evidence="6 7">
    <name type="scientific">Paramecium sonneborni</name>
    <dbReference type="NCBI Taxonomy" id="65129"/>
    <lineage>
        <taxon>Eukaryota</taxon>
        <taxon>Sar</taxon>
        <taxon>Alveolata</taxon>
        <taxon>Ciliophora</taxon>
        <taxon>Intramacronucleata</taxon>
        <taxon>Oligohymenophorea</taxon>
        <taxon>Peniculida</taxon>
        <taxon>Parameciidae</taxon>
        <taxon>Paramecium</taxon>
    </lineage>
</organism>
<dbReference type="InterPro" id="IPR016897">
    <property type="entry name" value="SKP1"/>
</dbReference>
<evidence type="ECO:0000259" key="4">
    <source>
        <dbReference type="Pfam" id="PF01466"/>
    </source>
</evidence>
<accession>A0A8S1JUC8</accession>
<dbReference type="CDD" id="cd18322">
    <property type="entry name" value="BTB_POZ_SKP1"/>
    <property type="match status" value="1"/>
</dbReference>
<keyword evidence="2 3" id="KW-0833">Ubl conjugation pathway</keyword>
<dbReference type="OrthoDB" id="2342932at2759"/>
<keyword evidence="7" id="KW-1185">Reference proteome</keyword>